<comment type="domain">
    <text evidence="5">The Q motif is unique to and characteristic of the DEAD box family of RNA helicases and controls ATP binding and hydrolysis.</text>
</comment>
<dbReference type="EC" id="3.6.4.13" evidence="5"/>
<dbReference type="SMART" id="SM00487">
    <property type="entry name" value="DEXDc"/>
    <property type="match status" value="1"/>
</dbReference>
<dbReference type="Pfam" id="PF00270">
    <property type="entry name" value="DEAD"/>
    <property type="match status" value="1"/>
</dbReference>
<accession>A0A9P5PBR2</accession>
<keyword evidence="4 5" id="KW-0694">RNA-binding</keyword>
<gene>
    <name evidence="9" type="ORF">BDP27DRAFT_1302743</name>
</gene>
<dbReference type="GO" id="GO:0003723">
    <property type="term" value="F:RNA binding"/>
    <property type="evidence" value="ECO:0007669"/>
    <property type="project" value="UniProtKB-UniRule"/>
</dbReference>
<keyword evidence="1 5" id="KW-0547">Nucleotide-binding</keyword>
<dbReference type="CDD" id="cd18787">
    <property type="entry name" value="SF2_C_DEAD"/>
    <property type="match status" value="1"/>
</dbReference>
<keyword evidence="3 5" id="KW-0067">ATP-binding</keyword>
<dbReference type="InterPro" id="IPR001650">
    <property type="entry name" value="Helicase_C-like"/>
</dbReference>
<dbReference type="Pfam" id="PF00271">
    <property type="entry name" value="Helicase_C"/>
    <property type="match status" value="1"/>
</dbReference>
<keyword evidence="2 5" id="KW-0378">Hydrolase</keyword>
<dbReference type="PROSITE" id="PS51194">
    <property type="entry name" value="HELICASE_CTER"/>
    <property type="match status" value="1"/>
</dbReference>
<evidence type="ECO:0000256" key="2">
    <source>
        <dbReference type="ARBA" id="ARBA00022801"/>
    </source>
</evidence>
<dbReference type="SUPFAM" id="SSF52540">
    <property type="entry name" value="P-loop containing nucleoside triphosphate hydrolases"/>
    <property type="match status" value="1"/>
</dbReference>
<comment type="caution">
    <text evidence="9">The sequence shown here is derived from an EMBL/GenBank/DDBJ whole genome shotgun (WGS) entry which is preliminary data.</text>
</comment>
<evidence type="ECO:0000256" key="6">
    <source>
        <dbReference type="SAM" id="MobiDB-lite"/>
    </source>
</evidence>
<evidence type="ECO:0000259" key="7">
    <source>
        <dbReference type="PROSITE" id="PS51192"/>
    </source>
</evidence>
<evidence type="ECO:0000313" key="9">
    <source>
        <dbReference type="EMBL" id="KAF9059330.1"/>
    </source>
</evidence>
<evidence type="ECO:0000256" key="1">
    <source>
        <dbReference type="ARBA" id="ARBA00022741"/>
    </source>
</evidence>
<dbReference type="GO" id="GO:0016787">
    <property type="term" value="F:hydrolase activity"/>
    <property type="evidence" value="ECO:0007669"/>
    <property type="project" value="UniProtKB-KW"/>
</dbReference>
<feature type="compositionally biased region" description="Polar residues" evidence="6">
    <location>
        <begin position="611"/>
        <end position="620"/>
    </location>
</feature>
<dbReference type="OrthoDB" id="193716at2759"/>
<dbReference type="InterPro" id="IPR011545">
    <property type="entry name" value="DEAD/DEAH_box_helicase_dom"/>
</dbReference>
<comment type="catalytic activity">
    <reaction evidence="5">
        <text>ATP + H2O = ADP + phosphate + H(+)</text>
        <dbReference type="Rhea" id="RHEA:13065"/>
        <dbReference type="ChEBI" id="CHEBI:15377"/>
        <dbReference type="ChEBI" id="CHEBI:15378"/>
        <dbReference type="ChEBI" id="CHEBI:30616"/>
        <dbReference type="ChEBI" id="CHEBI:43474"/>
        <dbReference type="ChEBI" id="CHEBI:456216"/>
        <dbReference type="EC" id="3.6.4.13"/>
    </reaction>
</comment>
<dbReference type="PANTHER" id="PTHR24031">
    <property type="entry name" value="RNA HELICASE"/>
    <property type="match status" value="1"/>
</dbReference>
<dbReference type="GO" id="GO:0003724">
    <property type="term" value="F:RNA helicase activity"/>
    <property type="evidence" value="ECO:0007669"/>
    <property type="project" value="UniProtKB-EC"/>
</dbReference>
<feature type="domain" description="Helicase C-terminal" evidence="8">
    <location>
        <begin position="344"/>
        <end position="514"/>
    </location>
</feature>
<evidence type="ECO:0000256" key="3">
    <source>
        <dbReference type="ARBA" id="ARBA00022840"/>
    </source>
</evidence>
<dbReference type="Proteomes" id="UP000772434">
    <property type="component" value="Unassembled WGS sequence"/>
</dbReference>
<comment type="similarity">
    <text evidence="5">Belongs to the DEAD box helicase family.</text>
</comment>
<feature type="compositionally biased region" description="Basic and acidic residues" evidence="6">
    <location>
        <begin position="629"/>
        <end position="639"/>
    </location>
</feature>
<organism evidence="9 10">
    <name type="scientific">Rhodocollybia butyracea</name>
    <dbReference type="NCBI Taxonomy" id="206335"/>
    <lineage>
        <taxon>Eukaryota</taxon>
        <taxon>Fungi</taxon>
        <taxon>Dikarya</taxon>
        <taxon>Basidiomycota</taxon>
        <taxon>Agaricomycotina</taxon>
        <taxon>Agaricomycetes</taxon>
        <taxon>Agaricomycetidae</taxon>
        <taxon>Agaricales</taxon>
        <taxon>Marasmiineae</taxon>
        <taxon>Omphalotaceae</taxon>
        <taxon>Rhodocollybia</taxon>
    </lineage>
</organism>
<evidence type="ECO:0000259" key="8">
    <source>
        <dbReference type="PROSITE" id="PS51194"/>
    </source>
</evidence>
<evidence type="ECO:0000256" key="5">
    <source>
        <dbReference type="RuleBase" id="RU365068"/>
    </source>
</evidence>
<name>A0A9P5PBR2_9AGAR</name>
<dbReference type="SMART" id="SM00490">
    <property type="entry name" value="HELICc"/>
    <property type="match status" value="1"/>
</dbReference>
<dbReference type="InterPro" id="IPR014001">
    <property type="entry name" value="Helicase_ATP-bd"/>
</dbReference>
<dbReference type="InterPro" id="IPR027417">
    <property type="entry name" value="P-loop_NTPase"/>
</dbReference>
<feature type="region of interest" description="Disordered" evidence="6">
    <location>
        <begin position="611"/>
        <end position="780"/>
    </location>
</feature>
<sequence length="780" mass="85826">MSSSLLTRAAKLSSLITAPPAPTISLGFKLSRFQSSSAAAVKPAPFTLAEEKPPRPFTSLEGIVSAPTFSSLTGNVMGLKTMTSVQNEVLSLLPELSEPYNPQSPTVRDLLVRAKTGTGKTIAFLIPAIEARMKSLDRIGKEAVADSGLASDGELEKKARRKYGRETVGALILSPTRELATQIANEAIRLTKNNNEIEVRLFTGGINKRLQMRDWMKGSRDIVVATTGRLRDLMMSEPEVLRSIKTAQTFILDEADTMLEMGFRDDIHAIQKELIRSPERQTLLFSATVDPVTRQVAENILSKDHKLIDCVGSDKTPVHANVPQFHTILPDASAQIPHVLRLIAHDQLMHGANSKIILFLPTTKTTMLFAEVVRQISNKLFPVKPHVYEIHSKRTMEARSFASSKFRGDRSTASILVTSDVSARGIDYPGVTRVIQVGVPSSTQQYIHRVGRTGRQGSTVGRCDLVLLPWEIGFITWQLTEFPIRALTVGEVEVQLAEEAKRVDETPKEADSPITRSPYAPFLSEFVPATTQIMARFDEFAIRENFMAMLGYYLIRSAELRVQKNVIVEGLKDWTVEAGGLQVAPFVSSEFLAKMGFSGTGRPSRTAQFFNKQSRDSSQPHWLGRGATKTKEGMRRSPAEDDTSLGLGDSRSHLQHNYEDGSFRRNPPSSGGYSRERSSGYGSREGGYQRSSGYGSREGGYQRSSGYGSREGGYQPRDRSSGYGSGSEGGYKPRERSSGYGSGSEGGYKPRERSSVYTPGARGSRAGGGYEVRPRKYESR</sequence>
<evidence type="ECO:0000313" key="10">
    <source>
        <dbReference type="Proteomes" id="UP000772434"/>
    </source>
</evidence>
<feature type="compositionally biased region" description="Low complexity" evidence="6">
    <location>
        <begin position="669"/>
        <end position="715"/>
    </location>
</feature>
<dbReference type="EMBL" id="JADNRY010000309">
    <property type="protein sequence ID" value="KAF9059330.1"/>
    <property type="molecule type" value="Genomic_DNA"/>
</dbReference>
<feature type="compositionally biased region" description="Basic and acidic residues" evidence="6">
    <location>
        <begin position="650"/>
        <end position="663"/>
    </location>
</feature>
<keyword evidence="10" id="KW-1185">Reference proteome</keyword>
<dbReference type="AlphaFoldDB" id="A0A9P5PBR2"/>
<evidence type="ECO:0000256" key="4">
    <source>
        <dbReference type="ARBA" id="ARBA00022884"/>
    </source>
</evidence>
<dbReference type="GO" id="GO:0005524">
    <property type="term" value="F:ATP binding"/>
    <property type="evidence" value="ECO:0007669"/>
    <property type="project" value="UniProtKB-UniRule"/>
</dbReference>
<feature type="domain" description="Helicase ATP-binding" evidence="7">
    <location>
        <begin position="101"/>
        <end position="307"/>
    </location>
</feature>
<protein>
    <recommendedName>
        <fullName evidence="5">ATP-dependent RNA helicase</fullName>
        <ecNumber evidence="5">3.6.4.13</ecNumber>
    </recommendedName>
</protein>
<dbReference type="PROSITE" id="PS51192">
    <property type="entry name" value="HELICASE_ATP_BIND_1"/>
    <property type="match status" value="1"/>
</dbReference>
<dbReference type="Gene3D" id="3.40.50.300">
    <property type="entry name" value="P-loop containing nucleotide triphosphate hydrolases"/>
    <property type="match status" value="2"/>
</dbReference>
<proteinExistence type="inferred from homology"/>
<reference evidence="9" key="1">
    <citation type="submission" date="2020-11" db="EMBL/GenBank/DDBJ databases">
        <authorList>
            <consortium name="DOE Joint Genome Institute"/>
            <person name="Ahrendt S."/>
            <person name="Riley R."/>
            <person name="Andreopoulos W."/>
            <person name="Labutti K."/>
            <person name="Pangilinan J."/>
            <person name="Ruiz-Duenas F.J."/>
            <person name="Barrasa J.M."/>
            <person name="Sanchez-Garcia M."/>
            <person name="Camarero S."/>
            <person name="Miyauchi S."/>
            <person name="Serrano A."/>
            <person name="Linde D."/>
            <person name="Babiker R."/>
            <person name="Drula E."/>
            <person name="Ayuso-Fernandez I."/>
            <person name="Pacheco R."/>
            <person name="Padilla G."/>
            <person name="Ferreira P."/>
            <person name="Barriuso J."/>
            <person name="Kellner H."/>
            <person name="Castanera R."/>
            <person name="Alfaro M."/>
            <person name="Ramirez L."/>
            <person name="Pisabarro A.G."/>
            <person name="Kuo A."/>
            <person name="Tritt A."/>
            <person name="Lipzen A."/>
            <person name="He G."/>
            <person name="Yan M."/>
            <person name="Ng V."/>
            <person name="Cullen D."/>
            <person name="Martin F."/>
            <person name="Rosso M.-N."/>
            <person name="Henrissat B."/>
            <person name="Hibbett D."/>
            <person name="Martinez A.T."/>
            <person name="Grigoriev I.V."/>
        </authorList>
    </citation>
    <scope>NUCLEOTIDE SEQUENCE</scope>
    <source>
        <strain evidence="9">AH 40177</strain>
    </source>
</reference>
<comment type="function">
    <text evidence="5">RNA helicase.</text>
</comment>
<keyword evidence="5" id="KW-0347">Helicase</keyword>